<proteinExistence type="inferred from homology"/>
<dbReference type="InterPro" id="IPR029045">
    <property type="entry name" value="ClpP/crotonase-like_dom_sf"/>
</dbReference>
<dbReference type="CDD" id="cd06558">
    <property type="entry name" value="crotonase-like"/>
    <property type="match status" value="1"/>
</dbReference>
<evidence type="ECO:0000313" key="2">
    <source>
        <dbReference type="EMBL" id="AKF96391.1"/>
    </source>
</evidence>
<dbReference type="GO" id="GO:0003824">
    <property type="term" value="F:catalytic activity"/>
    <property type="evidence" value="ECO:0007669"/>
    <property type="project" value="UniProtKB-ARBA"/>
</dbReference>
<name>A0A0F6Y0Z6_BRELA</name>
<sequence length="261" mass="29910">MDFQTIKVHIKEKICFIQFYRPEANNTMNDRMIEEFHHVLNLCEEASVTVVVLEGLPEVFCLGADFESIHRKIEERSVTGGDPEPIYDLWLRLSNGPYITISHVRGRVNAGGIGFVAASDIVLADPTAQFSLSELLFGLFPACVLPFLIRRIGVQKAHYMTLMTWPVGVQQAHAWGLVDTYHSESEVLLGKHLRRLKLLSRFGISSYKRYMNMLHQSLYQSKLIALSANREMFSDSANLERIYKFVETGHFPWEDDSSRRN</sequence>
<protein>
    <submittedName>
        <fullName evidence="2">Polyketide biosynthesis enoyl-CoA hydratase</fullName>
    </submittedName>
</protein>
<gene>
    <name evidence="2" type="ORF">EX87_20375</name>
</gene>
<keyword evidence="2" id="KW-0614">Plasmid</keyword>
<dbReference type="Pfam" id="PF00378">
    <property type="entry name" value="ECH_1"/>
    <property type="match status" value="1"/>
</dbReference>
<dbReference type="AlphaFoldDB" id="A0A0F6Y0Z6"/>
<dbReference type="PANTHER" id="PTHR42964:SF1">
    <property type="entry name" value="POLYKETIDE BIOSYNTHESIS ENOYL-COA HYDRATASE PKSH-RELATED"/>
    <property type="match status" value="1"/>
</dbReference>
<geneLocation type="plasmid" evidence="2">
    <name>unnamed2</name>
</geneLocation>
<evidence type="ECO:0000256" key="1">
    <source>
        <dbReference type="ARBA" id="ARBA00005254"/>
    </source>
</evidence>
<comment type="similarity">
    <text evidence="1">Belongs to the enoyl-CoA hydratase/isomerase family.</text>
</comment>
<dbReference type="PANTHER" id="PTHR42964">
    <property type="entry name" value="ENOYL-COA HYDRATASE"/>
    <property type="match status" value="1"/>
</dbReference>
<dbReference type="RefSeq" id="WP_031415143.1">
    <property type="nucleotide sequence ID" value="NZ_CP011076.1"/>
</dbReference>
<dbReference type="SUPFAM" id="SSF52096">
    <property type="entry name" value="ClpP/crotonase"/>
    <property type="match status" value="1"/>
</dbReference>
<dbReference type="Gene3D" id="3.90.226.10">
    <property type="entry name" value="2-enoyl-CoA Hydratase, Chain A, domain 1"/>
    <property type="match status" value="1"/>
</dbReference>
<organism evidence="2">
    <name type="scientific">Brevibacillus laterosporus</name>
    <name type="common">Bacillus laterosporus</name>
    <dbReference type="NCBI Taxonomy" id="1465"/>
    <lineage>
        <taxon>Bacteria</taxon>
        <taxon>Bacillati</taxon>
        <taxon>Bacillota</taxon>
        <taxon>Bacilli</taxon>
        <taxon>Bacillales</taxon>
        <taxon>Paenibacillaceae</taxon>
        <taxon>Brevibacillus</taxon>
    </lineage>
</organism>
<reference evidence="2" key="1">
    <citation type="submission" date="2015-03" db="EMBL/GenBank/DDBJ databases">
        <title>MIGS Cultured Bacterial/Archaeal sample from Brevibacillus laterosporus.</title>
        <authorList>
            <person name="Zeng D."/>
            <person name="Zhu L."/>
            <person name="Dong G."/>
            <person name="Ye W."/>
            <person name="Ren D."/>
            <person name="Wu L."/>
            <person name="Xu J."/>
            <person name="Li G."/>
            <person name="Guo L."/>
        </authorList>
    </citation>
    <scope>NUCLEOTIDE SEQUENCE</scope>
    <source>
        <strain evidence="2">B9</strain>
        <plasmid evidence="2">unnamed2</plasmid>
    </source>
</reference>
<dbReference type="EMBL" id="CP011076">
    <property type="protein sequence ID" value="AKF96391.1"/>
    <property type="molecule type" value="Genomic_DNA"/>
</dbReference>
<dbReference type="InterPro" id="IPR051683">
    <property type="entry name" value="Enoyl-CoA_Hydratase/Isomerase"/>
</dbReference>
<accession>A0A0F6Y0Z6</accession>
<dbReference type="InterPro" id="IPR001753">
    <property type="entry name" value="Enoyl-CoA_hydra/iso"/>
</dbReference>
<dbReference type="NCBIfam" id="NF005498">
    <property type="entry name" value="PRK07112.1"/>
    <property type="match status" value="1"/>
</dbReference>